<dbReference type="InterPro" id="IPR016177">
    <property type="entry name" value="DNA-bd_dom_sf"/>
</dbReference>
<sequence>MVRPSSSSGTRTRPGRRENSSSDSGGSGQIFKGVRMRKWGKWVAEVRLPNSRERIWLGSYDAPEKAARAYDAAVFCLRGPSAKLNFPANPPEISAAGSLSPAQIQLVAARFAHEGPPPTSGATSDSPGMSGPERQEPSEGNTSEHSEPLPPPPPPIDWPLMDEFLPESNGGGVFHPSLEGFTVGNFIPTEEEEEAPEAGDAGYYEAPTGLWTF</sequence>
<dbReference type="PRINTS" id="PR00367">
    <property type="entry name" value="ETHRSPELEMNT"/>
</dbReference>
<comment type="subcellular location">
    <subcellularLocation>
        <location evidence="1">Nucleus</location>
    </subcellularLocation>
</comment>
<organism evidence="10 11">
    <name type="scientific">Amborella trichopoda</name>
    <dbReference type="NCBI Taxonomy" id="13333"/>
    <lineage>
        <taxon>Eukaryota</taxon>
        <taxon>Viridiplantae</taxon>
        <taxon>Streptophyta</taxon>
        <taxon>Embryophyta</taxon>
        <taxon>Tracheophyta</taxon>
        <taxon>Spermatophyta</taxon>
        <taxon>Magnoliopsida</taxon>
        <taxon>Amborellales</taxon>
        <taxon>Amborellaceae</taxon>
        <taxon>Amborella</taxon>
    </lineage>
</organism>
<evidence type="ECO:0000313" key="10">
    <source>
        <dbReference type="EMBL" id="ERN05581.1"/>
    </source>
</evidence>
<keyword evidence="3" id="KW-0238">DNA-binding</keyword>
<dbReference type="PANTHER" id="PTHR31985">
    <property type="entry name" value="ETHYLENE-RESPONSIVE TRANSCRIPTION FACTOR ERF042-RELATED"/>
    <property type="match status" value="1"/>
</dbReference>
<evidence type="ECO:0000256" key="6">
    <source>
        <dbReference type="ARBA" id="ARBA00023242"/>
    </source>
</evidence>
<comment type="similarity">
    <text evidence="7">Belongs to the AP2/ERF transcription factor family. ERF subfamily.</text>
</comment>
<keyword evidence="6" id="KW-0539">Nucleus</keyword>
<dbReference type="InterPro" id="IPR051032">
    <property type="entry name" value="AP2/ERF_TF_ERF_subfamily"/>
</dbReference>
<evidence type="ECO:0000256" key="1">
    <source>
        <dbReference type="ARBA" id="ARBA00004123"/>
    </source>
</evidence>
<protein>
    <recommendedName>
        <fullName evidence="9">AP2/ERF domain-containing protein</fullName>
    </recommendedName>
</protein>
<dbReference type="HOGENOM" id="CLU_063331_2_1_1"/>
<accession>W1PD79</accession>
<feature type="region of interest" description="Disordered" evidence="8">
    <location>
        <begin position="1"/>
        <end position="30"/>
    </location>
</feature>
<dbReference type="GO" id="GO:0005634">
    <property type="term" value="C:nucleus"/>
    <property type="evidence" value="ECO:0007669"/>
    <property type="project" value="UniProtKB-SubCell"/>
</dbReference>
<dbReference type="KEGG" id="atr:18433763"/>
<keyword evidence="2" id="KW-0805">Transcription regulation</keyword>
<dbReference type="SMART" id="SM00380">
    <property type="entry name" value="AP2"/>
    <property type="match status" value="1"/>
</dbReference>
<keyword evidence="11" id="KW-1185">Reference proteome</keyword>
<dbReference type="SUPFAM" id="SSF54171">
    <property type="entry name" value="DNA-binding domain"/>
    <property type="match status" value="1"/>
</dbReference>
<dbReference type="OrthoDB" id="1918918at2759"/>
<evidence type="ECO:0000259" key="9">
    <source>
        <dbReference type="PROSITE" id="PS51032"/>
    </source>
</evidence>
<evidence type="ECO:0000256" key="5">
    <source>
        <dbReference type="ARBA" id="ARBA00023163"/>
    </source>
</evidence>
<evidence type="ECO:0000256" key="7">
    <source>
        <dbReference type="ARBA" id="ARBA00024343"/>
    </source>
</evidence>
<dbReference type="PANTHER" id="PTHR31985:SF312">
    <property type="entry name" value="AP2_ERF DOMAIN-CONTAINING PROTEIN"/>
    <property type="match status" value="1"/>
</dbReference>
<feature type="region of interest" description="Disordered" evidence="8">
    <location>
        <begin position="191"/>
        <end position="213"/>
    </location>
</feature>
<dbReference type="InterPro" id="IPR036955">
    <property type="entry name" value="AP2/ERF_dom_sf"/>
</dbReference>
<dbReference type="EMBL" id="KI394011">
    <property type="protein sequence ID" value="ERN05581.1"/>
    <property type="molecule type" value="Genomic_DNA"/>
</dbReference>
<evidence type="ECO:0000313" key="11">
    <source>
        <dbReference type="Proteomes" id="UP000017836"/>
    </source>
</evidence>
<dbReference type="FunFam" id="3.30.730.10:FF:000001">
    <property type="entry name" value="Ethylene-responsive transcription factor 2"/>
    <property type="match status" value="1"/>
</dbReference>
<evidence type="ECO:0000256" key="3">
    <source>
        <dbReference type="ARBA" id="ARBA00023125"/>
    </source>
</evidence>
<dbReference type="Gene3D" id="3.30.730.10">
    <property type="entry name" value="AP2/ERF domain"/>
    <property type="match status" value="1"/>
</dbReference>
<dbReference type="InterPro" id="IPR001471">
    <property type="entry name" value="AP2/ERF_dom"/>
</dbReference>
<reference evidence="11" key="1">
    <citation type="journal article" date="2013" name="Science">
        <title>The Amborella genome and the evolution of flowering plants.</title>
        <authorList>
            <consortium name="Amborella Genome Project"/>
        </authorList>
    </citation>
    <scope>NUCLEOTIDE SEQUENCE [LARGE SCALE GENOMIC DNA]</scope>
</reference>
<feature type="domain" description="AP2/ERF" evidence="9">
    <location>
        <begin position="30"/>
        <end position="87"/>
    </location>
</feature>
<feature type="compositionally biased region" description="Low complexity" evidence="8">
    <location>
        <begin position="1"/>
        <end position="12"/>
    </location>
</feature>
<evidence type="ECO:0000256" key="8">
    <source>
        <dbReference type="SAM" id="MobiDB-lite"/>
    </source>
</evidence>
<keyword evidence="5" id="KW-0804">Transcription</keyword>
<evidence type="ECO:0000256" key="2">
    <source>
        <dbReference type="ARBA" id="ARBA00023015"/>
    </source>
</evidence>
<feature type="compositionally biased region" description="Basic and acidic residues" evidence="8">
    <location>
        <begin position="133"/>
        <end position="147"/>
    </location>
</feature>
<dbReference type="CDD" id="cd00018">
    <property type="entry name" value="AP2"/>
    <property type="match status" value="1"/>
</dbReference>
<gene>
    <name evidence="10" type="ORF">AMTR_s00007p00268460</name>
</gene>
<dbReference type="AlphaFoldDB" id="W1PD79"/>
<dbReference type="Pfam" id="PF00847">
    <property type="entry name" value="AP2"/>
    <property type="match status" value="1"/>
</dbReference>
<keyword evidence="4" id="KW-0010">Activator</keyword>
<feature type="region of interest" description="Disordered" evidence="8">
    <location>
        <begin position="113"/>
        <end position="177"/>
    </location>
</feature>
<dbReference type="GO" id="GO:0003700">
    <property type="term" value="F:DNA-binding transcription factor activity"/>
    <property type="evidence" value="ECO:0007669"/>
    <property type="project" value="InterPro"/>
</dbReference>
<feature type="compositionally biased region" description="Pro residues" evidence="8">
    <location>
        <begin position="148"/>
        <end position="157"/>
    </location>
</feature>
<dbReference type="Proteomes" id="UP000017836">
    <property type="component" value="Unassembled WGS sequence"/>
</dbReference>
<dbReference type="GO" id="GO:0003677">
    <property type="term" value="F:DNA binding"/>
    <property type="evidence" value="ECO:0007669"/>
    <property type="project" value="UniProtKB-KW"/>
</dbReference>
<evidence type="ECO:0000256" key="4">
    <source>
        <dbReference type="ARBA" id="ARBA00023159"/>
    </source>
</evidence>
<dbReference type="eggNOG" id="ENOG502RZQP">
    <property type="taxonomic scope" value="Eukaryota"/>
</dbReference>
<dbReference type="Gramene" id="ERN05581">
    <property type="protein sequence ID" value="ERN05581"/>
    <property type="gene ID" value="AMTR_s00007p00268460"/>
</dbReference>
<name>W1PD79_AMBTC</name>
<dbReference type="OMA" id="ICEETQD"/>
<proteinExistence type="inferred from homology"/>
<dbReference type="PROSITE" id="PS51032">
    <property type="entry name" value="AP2_ERF"/>
    <property type="match status" value="1"/>
</dbReference>